<comment type="caution">
    <text evidence="2">The sequence shown here is derived from an EMBL/GenBank/DDBJ whole genome shotgun (WGS) entry which is preliminary data.</text>
</comment>
<protein>
    <submittedName>
        <fullName evidence="2">Uncharacterized protein</fullName>
    </submittedName>
</protein>
<feature type="compositionally biased region" description="Basic and acidic residues" evidence="1">
    <location>
        <begin position="216"/>
        <end position="229"/>
    </location>
</feature>
<organism evidence="2 3">
    <name type="scientific">Kitasatospora misakiensis</name>
    <dbReference type="NCBI Taxonomy" id="67330"/>
    <lineage>
        <taxon>Bacteria</taxon>
        <taxon>Bacillati</taxon>
        <taxon>Actinomycetota</taxon>
        <taxon>Actinomycetes</taxon>
        <taxon>Kitasatosporales</taxon>
        <taxon>Streptomycetaceae</taxon>
        <taxon>Kitasatospora</taxon>
    </lineage>
</organism>
<accession>A0ABW0X724</accession>
<keyword evidence="3" id="KW-1185">Reference proteome</keyword>
<feature type="region of interest" description="Disordered" evidence="1">
    <location>
        <begin position="207"/>
        <end position="229"/>
    </location>
</feature>
<dbReference type="Proteomes" id="UP001595975">
    <property type="component" value="Unassembled WGS sequence"/>
</dbReference>
<proteinExistence type="predicted"/>
<dbReference type="EMBL" id="JBHSOF010000022">
    <property type="protein sequence ID" value="MFC5664961.1"/>
    <property type="molecule type" value="Genomic_DNA"/>
</dbReference>
<evidence type="ECO:0000313" key="3">
    <source>
        <dbReference type="Proteomes" id="UP001595975"/>
    </source>
</evidence>
<gene>
    <name evidence="2" type="ORF">ACFP3U_18475</name>
</gene>
<dbReference type="RefSeq" id="WP_380226652.1">
    <property type="nucleotide sequence ID" value="NZ_JBHSOF010000022.1"/>
</dbReference>
<name>A0ABW0X724_9ACTN</name>
<evidence type="ECO:0000313" key="2">
    <source>
        <dbReference type="EMBL" id="MFC5664961.1"/>
    </source>
</evidence>
<sequence length="229" mass="25086">MNVRDTAPLLSPAVAGRWRDRLLTAQAFMRTRRHLPGVLIEVAAQHPLVDGATPGEEFAARLRRGHELFQEYRKAGHPVEVYVPGSRHRHLGVEDESSLSRAGGDFLEKLGVPPSAVHGDDLNERYKGEAGVYGSADECFVAASYFRDGGFGTLVSVCSPAQMMRKTLHYLQFGVYPLNHTAPTPEGYHDFLHELLVAVPDVLGTDDTLQASDSDGAERLRADRRPSAG</sequence>
<evidence type="ECO:0000256" key="1">
    <source>
        <dbReference type="SAM" id="MobiDB-lite"/>
    </source>
</evidence>
<reference evidence="3" key="1">
    <citation type="journal article" date="2019" name="Int. J. Syst. Evol. Microbiol.">
        <title>The Global Catalogue of Microorganisms (GCM) 10K type strain sequencing project: providing services to taxonomists for standard genome sequencing and annotation.</title>
        <authorList>
            <consortium name="The Broad Institute Genomics Platform"/>
            <consortium name="The Broad Institute Genome Sequencing Center for Infectious Disease"/>
            <person name="Wu L."/>
            <person name="Ma J."/>
        </authorList>
    </citation>
    <scope>NUCLEOTIDE SEQUENCE [LARGE SCALE GENOMIC DNA]</scope>
    <source>
        <strain evidence="3">CGMCC 4.1437</strain>
    </source>
</reference>